<evidence type="ECO:0000313" key="8">
    <source>
        <dbReference type="EMBL" id="HIY73401.1"/>
    </source>
</evidence>
<dbReference type="InterPro" id="IPR036388">
    <property type="entry name" value="WH-like_DNA-bd_sf"/>
</dbReference>
<evidence type="ECO:0000256" key="4">
    <source>
        <dbReference type="ARBA" id="ARBA00023125"/>
    </source>
</evidence>
<dbReference type="Proteomes" id="UP000886824">
    <property type="component" value="Unassembled WGS sequence"/>
</dbReference>
<dbReference type="SUPFAM" id="SSF88946">
    <property type="entry name" value="Sigma2 domain of RNA polymerase sigma factors"/>
    <property type="match status" value="1"/>
</dbReference>
<dbReference type="Gene3D" id="1.10.10.10">
    <property type="entry name" value="Winged helix-like DNA-binding domain superfamily/Winged helix DNA-binding domain"/>
    <property type="match status" value="1"/>
</dbReference>
<organism evidence="8 9">
    <name type="scientific">Candidatus Intestinimonas merdavium</name>
    <dbReference type="NCBI Taxonomy" id="2838622"/>
    <lineage>
        <taxon>Bacteria</taxon>
        <taxon>Bacillati</taxon>
        <taxon>Bacillota</taxon>
        <taxon>Clostridia</taxon>
        <taxon>Eubacteriales</taxon>
        <taxon>Intestinimonas</taxon>
    </lineage>
</organism>
<dbReference type="SUPFAM" id="SSF88659">
    <property type="entry name" value="Sigma3 and sigma4 domains of RNA polymerase sigma factors"/>
    <property type="match status" value="1"/>
</dbReference>
<evidence type="ECO:0000256" key="5">
    <source>
        <dbReference type="ARBA" id="ARBA00023163"/>
    </source>
</evidence>
<keyword evidence="3" id="KW-0731">Sigma factor</keyword>
<comment type="similarity">
    <text evidence="1">Belongs to the sigma-70 factor family. ECF subfamily.</text>
</comment>
<dbReference type="InterPro" id="IPR013324">
    <property type="entry name" value="RNA_pol_sigma_r3/r4-like"/>
</dbReference>
<protein>
    <submittedName>
        <fullName evidence="8">RNA polymerase sigma factor</fullName>
    </submittedName>
</protein>
<sequence length="164" mass="19295">MKDHDLLRRVYEARRRPLLLYAYALCGSREEAEDLVQSAFLKALLSYRSTGSLDHWLVKVLRNEYFNQQRDRHRRGEEVLPEHLSDPAPTLPEQLIADEEKRRLYAAIARLPVLQRSILLDSVYFGLTDAEIADTHHITRENVRQHRSRAKRRLRKLLGEEDPS</sequence>
<dbReference type="InterPro" id="IPR013249">
    <property type="entry name" value="RNA_pol_sigma70_r4_t2"/>
</dbReference>
<comment type="caution">
    <text evidence="8">The sequence shown here is derived from an EMBL/GenBank/DDBJ whole genome shotgun (WGS) entry which is preliminary data.</text>
</comment>
<evidence type="ECO:0000259" key="6">
    <source>
        <dbReference type="Pfam" id="PF04542"/>
    </source>
</evidence>
<proteinExistence type="inferred from homology"/>
<keyword evidence="4" id="KW-0238">DNA-binding</keyword>
<dbReference type="InterPro" id="IPR014284">
    <property type="entry name" value="RNA_pol_sigma-70_dom"/>
</dbReference>
<dbReference type="EMBL" id="DXCX01000055">
    <property type="protein sequence ID" value="HIY73401.1"/>
    <property type="molecule type" value="Genomic_DNA"/>
</dbReference>
<feature type="domain" description="RNA polymerase sigma-70 region 2" evidence="6">
    <location>
        <begin position="11"/>
        <end position="74"/>
    </location>
</feature>
<evidence type="ECO:0000313" key="9">
    <source>
        <dbReference type="Proteomes" id="UP000886824"/>
    </source>
</evidence>
<dbReference type="Pfam" id="PF08281">
    <property type="entry name" value="Sigma70_r4_2"/>
    <property type="match status" value="1"/>
</dbReference>
<dbReference type="Gene3D" id="1.10.1740.10">
    <property type="match status" value="1"/>
</dbReference>
<evidence type="ECO:0000259" key="7">
    <source>
        <dbReference type="Pfam" id="PF08281"/>
    </source>
</evidence>
<evidence type="ECO:0000256" key="2">
    <source>
        <dbReference type="ARBA" id="ARBA00023015"/>
    </source>
</evidence>
<gene>
    <name evidence="8" type="ORF">H9826_05435</name>
</gene>
<dbReference type="InterPro" id="IPR007627">
    <property type="entry name" value="RNA_pol_sigma70_r2"/>
</dbReference>
<dbReference type="InterPro" id="IPR039425">
    <property type="entry name" value="RNA_pol_sigma-70-like"/>
</dbReference>
<evidence type="ECO:0000256" key="3">
    <source>
        <dbReference type="ARBA" id="ARBA00023082"/>
    </source>
</evidence>
<keyword evidence="5" id="KW-0804">Transcription</keyword>
<dbReference type="NCBIfam" id="TIGR02937">
    <property type="entry name" value="sigma70-ECF"/>
    <property type="match status" value="1"/>
</dbReference>
<dbReference type="AlphaFoldDB" id="A0A9D1Z7D1"/>
<reference evidence="8" key="2">
    <citation type="submission" date="2021-04" db="EMBL/GenBank/DDBJ databases">
        <authorList>
            <person name="Gilroy R."/>
        </authorList>
    </citation>
    <scope>NUCLEOTIDE SEQUENCE</scope>
    <source>
        <strain evidence="8">CHK33-7979</strain>
    </source>
</reference>
<dbReference type="PANTHER" id="PTHR43133:SF8">
    <property type="entry name" value="RNA POLYMERASE SIGMA FACTOR HI_1459-RELATED"/>
    <property type="match status" value="1"/>
</dbReference>
<keyword evidence="2" id="KW-0805">Transcription regulation</keyword>
<reference evidence="8" key="1">
    <citation type="journal article" date="2021" name="PeerJ">
        <title>Extensive microbial diversity within the chicken gut microbiome revealed by metagenomics and culture.</title>
        <authorList>
            <person name="Gilroy R."/>
            <person name="Ravi A."/>
            <person name="Getino M."/>
            <person name="Pursley I."/>
            <person name="Horton D.L."/>
            <person name="Alikhan N.F."/>
            <person name="Baker D."/>
            <person name="Gharbi K."/>
            <person name="Hall N."/>
            <person name="Watson M."/>
            <person name="Adriaenssens E.M."/>
            <person name="Foster-Nyarko E."/>
            <person name="Jarju S."/>
            <person name="Secka A."/>
            <person name="Antonio M."/>
            <person name="Oren A."/>
            <person name="Chaudhuri R.R."/>
            <person name="La Ragione R."/>
            <person name="Hildebrand F."/>
            <person name="Pallen M.J."/>
        </authorList>
    </citation>
    <scope>NUCLEOTIDE SEQUENCE</scope>
    <source>
        <strain evidence="8">CHK33-7979</strain>
    </source>
</reference>
<accession>A0A9D1Z7D1</accession>
<dbReference type="PANTHER" id="PTHR43133">
    <property type="entry name" value="RNA POLYMERASE ECF-TYPE SIGMA FACTO"/>
    <property type="match status" value="1"/>
</dbReference>
<dbReference type="InterPro" id="IPR013325">
    <property type="entry name" value="RNA_pol_sigma_r2"/>
</dbReference>
<feature type="domain" description="RNA polymerase sigma factor 70 region 4 type 2" evidence="7">
    <location>
        <begin position="102"/>
        <end position="154"/>
    </location>
</feature>
<dbReference type="GO" id="GO:0006352">
    <property type="term" value="P:DNA-templated transcription initiation"/>
    <property type="evidence" value="ECO:0007669"/>
    <property type="project" value="InterPro"/>
</dbReference>
<dbReference type="Pfam" id="PF04542">
    <property type="entry name" value="Sigma70_r2"/>
    <property type="match status" value="1"/>
</dbReference>
<name>A0A9D1Z7D1_9FIRM</name>
<dbReference type="GO" id="GO:0016987">
    <property type="term" value="F:sigma factor activity"/>
    <property type="evidence" value="ECO:0007669"/>
    <property type="project" value="UniProtKB-KW"/>
</dbReference>
<evidence type="ECO:0000256" key="1">
    <source>
        <dbReference type="ARBA" id="ARBA00010641"/>
    </source>
</evidence>
<dbReference type="GO" id="GO:0003677">
    <property type="term" value="F:DNA binding"/>
    <property type="evidence" value="ECO:0007669"/>
    <property type="project" value="UniProtKB-KW"/>
</dbReference>